<keyword evidence="9 12" id="KW-0811">Translocation</keyword>
<comment type="similarity">
    <text evidence="2 12">Belongs to the PAM17 family.</text>
</comment>
<evidence type="ECO:0000256" key="2">
    <source>
        <dbReference type="ARBA" id="ARBA00006837"/>
    </source>
</evidence>
<keyword evidence="7" id="KW-0809">Transit peptide</keyword>
<dbReference type="Proteomes" id="UP000807306">
    <property type="component" value="Unassembled WGS sequence"/>
</dbReference>
<dbReference type="GO" id="GO:0030150">
    <property type="term" value="P:protein import into mitochondrial matrix"/>
    <property type="evidence" value="ECO:0007669"/>
    <property type="project" value="UniProtKB-UniRule"/>
</dbReference>
<keyword evidence="6 12" id="KW-0653">Protein transport</keyword>
<reference evidence="13" key="1">
    <citation type="submission" date="2020-11" db="EMBL/GenBank/DDBJ databases">
        <authorList>
            <consortium name="DOE Joint Genome Institute"/>
            <person name="Ahrendt S."/>
            <person name="Riley R."/>
            <person name="Andreopoulos W."/>
            <person name="Labutti K."/>
            <person name="Pangilinan J."/>
            <person name="Ruiz-Duenas F.J."/>
            <person name="Barrasa J.M."/>
            <person name="Sanchez-Garcia M."/>
            <person name="Camarero S."/>
            <person name="Miyauchi S."/>
            <person name="Serrano A."/>
            <person name="Linde D."/>
            <person name="Babiker R."/>
            <person name="Drula E."/>
            <person name="Ayuso-Fernandez I."/>
            <person name="Pacheco R."/>
            <person name="Padilla G."/>
            <person name="Ferreira P."/>
            <person name="Barriuso J."/>
            <person name="Kellner H."/>
            <person name="Castanera R."/>
            <person name="Alfaro M."/>
            <person name="Ramirez L."/>
            <person name="Pisabarro A.G."/>
            <person name="Kuo A."/>
            <person name="Tritt A."/>
            <person name="Lipzen A."/>
            <person name="He G."/>
            <person name="Yan M."/>
            <person name="Ng V."/>
            <person name="Cullen D."/>
            <person name="Martin F."/>
            <person name="Rosso M.-N."/>
            <person name="Henrissat B."/>
            <person name="Hibbett D."/>
            <person name="Martinez A.T."/>
            <person name="Grigoriev I.V."/>
        </authorList>
    </citation>
    <scope>NUCLEOTIDE SEQUENCE</scope>
    <source>
        <strain evidence="13">CBS 506.95</strain>
    </source>
</reference>
<evidence type="ECO:0000256" key="6">
    <source>
        <dbReference type="ARBA" id="ARBA00022927"/>
    </source>
</evidence>
<dbReference type="PANTHER" id="PTHR28021">
    <property type="entry name" value="PRESEQUENCE TRANSLOCATED-ASSOCIATED MOTOR SUBUNIT PAM17, MITOCHONDRIAL"/>
    <property type="match status" value="1"/>
</dbReference>
<evidence type="ECO:0000256" key="7">
    <source>
        <dbReference type="ARBA" id="ARBA00022946"/>
    </source>
</evidence>
<evidence type="ECO:0000313" key="13">
    <source>
        <dbReference type="EMBL" id="KAF9532906.1"/>
    </source>
</evidence>
<keyword evidence="4 12" id="KW-0812">Transmembrane</keyword>
<feature type="transmembrane region" description="Helical" evidence="12">
    <location>
        <begin position="31"/>
        <end position="54"/>
    </location>
</feature>
<keyword evidence="10 12" id="KW-0496">Mitochondrion</keyword>
<organism evidence="13 14">
    <name type="scientific">Crepidotus variabilis</name>
    <dbReference type="NCBI Taxonomy" id="179855"/>
    <lineage>
        <taxon>Eukaryota</taxon>
        <taxon>Fungi</taxon>
        <taxon>Dikarya</taxon>
        <taxon>Basidiomycota</taxon>
        <taxon>Agaricomycotina</taxon>
        <taxon>Agaricomycetes</taxon>
        <taxon>Agaricomycetidae</taxon>
        <taxon>Agaricales</taxon>
        <taxon>Agaricineae</taxon>
        <taxon>Crepidotaceae</taxon>
        <taxon>Crepidotus</taxon>
    </lineage>
</organism>
<dbReference type="Pfam" id="PF08566">
    <property type="entry name" value="Pam17"/>
    <property type="match status" value="1"/>
</dbReference>
<keyword evidence="8 12" id="KW-1133">Transmembrane helix</keyword>
<feature type="transmembrane region" description="Helical" evidence="12">
    <location>
        <begin position="69"/>
        <end position="95"/>
    </location>
</feature>
<dbReference type="GO" id="GO:0001405">
    <property type="term" value="C:PAM complex, Tim23 associated import motor"/>
    <property type="evidence" value="ECO:0007669"/>
    <property type="project" value="UniProtKB-UniRule"/>
</dbReference>
<evidence type="ECO:0000256" key="12">
    <source>
        <dbReference type="RuleBase" id="RU367146"/>
    </source>
</evidence>
<evidence type="ECO:0000256" key="1">
    <source>
        <dbReference type="ARBA" id="ARBA00004448"/>
    </source>
</evidence>
<comment type="subunit">
    <text evidence="12">Component of the PAM complex.</text>
</comment>
<dbReference type="OrthoDB" id="5970083at2759"/>
<dbReference type="EMBL" id="MU157830">
    <property type="protein sequence ID" value="KAF9532906.1"/>
    <property type="molecule type" value="Genomic_DNA"/>
</dbReference>
<comment type="subcellular location">
    <subcellularLocation>
        <location evidence="1 12">Mitochondrion inner membrane</location>
        <topology evidence="1 12">Multi-pass membrane protein</topology>
    </subcellularLocation>
</comment>
<evidence type="ECO:0000313" key="14">
    <source>
        <dbReference type="Proteomes" id="UP000807306"/>
    </source>
</evidence>
<evidence type="ECO:0000256" key="9">
    <source>
        <dbReference type="ARBA" id="ARBA00023010"/>
    </source>
</evidence>
<comment type="function">
    <text evidence="12">Component of the PAM complex, a complex required for the translocation of transit peptide-containing proteins from the inner membrane into the mitochondrial matrix in an ATP-dependent manner.</text>
</comment>
<protein>
    <recommendedName>
        <fullName evidence="12">Presequence translocated-associated motor subunit PAM17</fullName>
    </recommendedName>
</protein>
<name>A0A9P6JTY5_9AGAR</name>
<dbReference type="InterPro" id="IPR013875">
    <property type="entry name" value="Pam17"/>
</dbReference>
<evidence type="ECO:0000256" key="3">
    <source>
        <dbReference type="ARBA" id="ARBA00022448"/>
    </source>
</evidence>
<comment type="caution">
    <text evidence="13">The sequence shown here is derived from an EMBL/GenBank/DDBJ whole genome shotgun (WGS) entry which is preliminary data.</text>
</comment>
<evidence type="ECO:0000256" key="5">
    <source>
        <dbReference type="ARBA" id="ARBA00022792"/>
    </source>
</evidence>
<sequence length="167" mass="18684">MLKVTDSSIKEDTETTLNWPEYLAIRKSKRVWTTVATVPCALLGFAGGVVYFGTQEADPLKPIMGIDPFFFYGLCTMGCVGVGAIVGPTLGSALWRAKNKTIIRAFDGKDAEFYNRVARGRVDASLQSPTQPVPDYYGEKIGSLHQYRQWLRDQAKYRRKALLPEEL</sequence>
<keyword evidence="5 12" id="KW-0999">Mitochondrion inner membrane</keyword>
<accession>A0A9P6JTY5</accession>
<evidence type="ECO:0000256" key="10">
    <source>
        <dbReference type="ARBA" id="ARBA00023128"/>
    </source>
</evidence>
<keyword evidence="3 12" id="KW-0813">Transport</keyword>
<dbReference type="AlphaFoldDB" id="A0A9P6JTY5"/>
<evidence type="ECO:0000256" key="4">
    <source>
        <dbReference type="ARBA" id="ARBA00022692"/>
    </source>
</evidence>
<proteinExistence type="inferred from homology"/>
<evidence type="ECO:0000256" key="8">
    <source>
        <dbReference type="ARBA" id="ARBA00022989"/>
    </source>
</evidence>
<keyword evidence="11 12" id="KW-0472">Membrane</keyword>
<gene>
    <name evidence="13" type="ORF">CPB83DRAFT_873857</name>
</gene>
<dbReference type="PANTHER" id="PTHR28021:SF1">
    <property type="entry name" value="PRESEQUENCE TRANSLOCATED-ASSOCIATED MOTOR SUBUNIT PAM17, MITOCHONDRIAL"/>
    <property type="match status" value="1"/>
</dbReference>
<keyword evidence="14" id="KW-1185">Reference proteome</keyword>
<evidence type="ECO:0000256" key="11">
    <source>
        <dbReference type="ARBA" id="ARBA00023136"/>
    </source>
</evidence>